<dbReference type="EMBL" id="QNBC01000013">
    <property type="protein sequence ID" value="RKX67692.1"/>
    <property type="molecule type" value="Genomic_DNA"/>
</dbReference>
<dbReference type="AlphaFoldDB" id="A0A660SAQ3"/>
<feature type="binding site" evidence="11">
    <location>
        <position position="278"/>
    </location>
    <ligand>
        <name>Mg(2+)</name>
        <dbReference type="ChEBI" id="CHEBI:18420"/>
    </ligand>
</feature>
<dbReference type="PANTHER" id="PTHR30040:SF2">
    <property type="entry name" value="FAD:PROTEIN FMN TRANSFERASE"/>
    <property type="match status" value="1"/>
</dbReference>
<comment type="catalytic activity">
    <reaction evidence="9 10">
        <text>L-threonyl-[protein] + FAD = FMN-L-threonyl-[protein] + AMP + H(+)</text>
        <dbReference type="Rhea" id="RHEA:36847"/>
        <dbReference type="Rhea" id="RHEA-COMP:11060"/>
        <dbReference type="Rhea" id="RHEA-COMP:11061"/>
        <dbReference type="ChEBI" id="CHEBI:15378"/>
        <dbReference type="ChEBI" id="CHEBI:30013"/>
        <dbReference type="ChEBI" id="CHEBI:57692"/>
        <dbReference type="ChEBI" id="CHEBI:74257"/>
        <dbReference type="ChEBI" id="CHEBI:456215"/>
        <dbReference type="EC" id="2.7.1.180"/>
    </reaction>
</comment>
<dbReference type="Pfam" id="PF02424">
    <property type="entry name" value="ApbE"/>
    <property type="match status" value="1"/>
</dbReference>
<evidence type="ECO:0000313" key="13">
    <source>
        <dbReference type="EMBL" id="RKX67692.1"/>
    </source>
</evidence>
<evidence type="ECO:0000256" key="9">
    <source>
        <dbReference type="ARBA" id="ARBA00048540"/>
    </source>
</evidence>
<dbReference type="PIRSF" id="PIRSF006268">
    <property type="entry name" value="ApbE"/>
    <property type="match status" value="1"/>
</dbReference>
<keyword evidence="12" id="KW-0812">Transmembrane</keyword>
<keyword evidence="12" id="KW-0472">Membrane</keyword>
<comment type="caution">
    <text evidence="13">The sequence shown here is derived from an EMBL/GenBank/DDBJ whole genome shotgun (WGS) entry which is preliminary data.</text>
</comment>
<evidence type="ECO:0000256" key="8">
    <source>
        <dbReference type="ARBA" id="ARBA00031306"/>
    </source>
</evidence>
<feature type="binding site" evidence="11">
    <location>
        <position position="282"/>
    </location>
    <ligand>
        <name>Mg(2+)</name>
        <dbReference type="ChEBI" id="CHEBI:18420"/>
    </ligand>
</feature>
<dbReference type="Proteomes" id="UP000282321">
    <property type="component" value="Unassembled WGS sequence"/>
</dbReference>
<evidence type="ECO:0000256" key="10">
    <source>
        <dbReference type="PIRNR" id="PIRNR006268"/>
    </source>
</evidence>
<reference evidence="13 14" key="1">
    <citation type="submission" date="2018-06" db="EMBL/GenBank/DDBJ databases">
        <title>Extensive metabolic versatility and redundancy in microbially diverse, dynamic hydrothermal sediments.</title>
        <authorList>
            <person name="Dombrowski N."/>
            <person name="Teske A."/>
            <person name="Baker B.J."/>
        </authorList>
    </citation>
    <scope>NUCLEOTIDE SEQUENCE [LARGE SCALE GENOMIC DNA]</scope>
    <source>
        <strain evidence="13">B35_G9</strain>
    </source>
</reference>
<comment type="cofactor">
    <cofactor evidence="11">
        <name>Mg(2+)</name>
        <dbReference type="ChEBI" id="CHEBI:18420"/>
    </cofactor>
    <cofactor evidence="11">
        <name>Mn(2+)</name>
        <dbReference type="ChEBI" id="CHEBI:29035"/>
    </cofactor>
    <text evidence="11">Magnesium. Can also use manganese.</text>
</comment>
<feature type="binding site" evidence="11">
    <location>
        <position position="169"/>
    </location>
    <ligand>
        <name>Mg(2+)</name>
        <dbReference type="ChEBI" id="CHEBI:18420"/>
    </ligand>
</feature>
<keyword evidence="4 10" id="KW-0808">Transferase</keyword>
<dbReference type="InterPro" id="IPR003374">
    <property type="entry name" value="ApbE-like_sf"/>
</dbReference>
<comment type="similarity">
    <text evidence="10">Belongs to the ApbE family.</text>
</comment>
<evidence type="ECO:0000256" key="6">
    <source>
        <dbReference type="ARBA" id="ARBA00022827"/>
    </source>
</evidence>
<evidence type="ECO:0000256" key="4">
    <source>
        <dbReference type="ARBA" id="ARBA00022679"/>
    </source>
</evidence>
<evidence type="ECO:0000256" key="11">
    <source>
        <dbReference type="PIRSR" id="PIRSR006268-2"/>
    </source>
</evidence>
<evidence type="ECO:0000256" key="7">
    <source>
        <dbReference type="ARBA" id="ARBA00022842"/>
    </source>
</evidence>
<organism evidence="13 14">
    <name type="scientific">candidate division TA06 bacterium</name>
    <dbReference type="NCBI Taxonomy" id="2250710"/>
    <lineage>
        <taxon>Bacteria</taxon>
        <taxon>Bacteria division TA06</taxon>
    </lineage>
</organism>
<dbReference type="Gene3D" id="3.10.520.10">
    <property type="entry name" value="ApbE-like domains"/>
    <property type="match status" value="1"/>
</dbReference>
<keyword evidence="7 10" id="KW-0460">Magnesium</keyword>
<sequence>MKKYYTLISIVLIAFFAYYSIFIHKRIYKKDAFYMDTIIEIQIYYHGPINVSKIANEALDNFRLIDSLCGYASKNGDIFNLNLRKRGEVSVYTKDIIDSSFVIGMETNDYFDITVGPILEQWKHFNEPLKSLPDSNTIKALLKFVNYKKIITRGDSVFLPDSASIDLGGIAKGYAIDLAYKTLKKHNLDAFLINAGGDIRVYSKGKKKWTIGIQNPRKNSVIGYFKIKNGAVVTSGDYERYVIINGIRYSHLINPKTGFPERHFASVTVFSSNATRADALATAISVMGTKATEFVRNKNIRAILISTKDDSLVIWESDTLKKNIVYEKGFIPKTIVR</sequence>
<evidence type="ECO:0000256" key="12">
    <source>
        <dbReference type="SAM" id="Phobius"/>
    </source>
</evidence>
<evidence type="ECO:0000256" key="1">
    <source>
        <dbReference type="ARBA" id="ARBA00011955"/>
    </source>
</evidence>
<keyword evidence="6 10" id="KW-0274">FAD</keyword>
<dbReference type="EC" id="2.7.1.180" evidence="1 10"/>
<gene>
    <name evidence="13" type="ORF">DRP44_01815</name>
</gene>
<evidence type="ECO:0000256" key="2">
    <source>
        <dbReference type="ARBA" id="ARBA00016337"/>
    </source>
</evidence>
<evidence type="ECO:0000256" key="3">
    <source>
        <dbReference type="ARBA" id="ARBA00022630"/>
    </source>
</evidence>
<protein>
    <recommendedName>
        <fullName evidence="2 10">FAD:protein FMN transferase</fullName>
        <ecNumber evidence="1 10">2.7.1.180</ecNumber>
    </recommendedName>
    <alternativeName>
        <fullName evidence="8 10">Flavin transferase</fullName>
    </alternativeName>
</protein>
<name>A0A660SAQ3_UNCT6</name>
<dbReference type="PANTHER" id="PTHR30040">
    <property type="entry name" value="THIAMINE BIOSYNTHESIS LIPOPROTEIN APBE"/>
    <property type="match status" value="1"/>
</dbReference>
<feature type="transmembrane region" description="Helical" evidence="12">
    <location>
        <begin position="6"/>
        <end position="23"/>
    </location>
</feature>
<accession>A0A660SAQ3</accession>
<keyword evidence="12" id="KW-1133">Transmembrane helix</keyword>
<evidence type="ECO:0000256" key="5">
    <source>
        <dbReference type="ARBA" id="ARBA00022723"/>
    </source>
</evidence>
<dbReference type="GO" id="GO:0016740">
    <property type="term" value="F:transferase activity"/>
    <property type="evidence" value="ECO:0007669"/>
    <property type="project" value="UniProtKB-UniRule"/>
</dbReference>
<dbReference type="SUPFAM" id="SSF143631">
    <property type="entry name" value="ApbE-like"/>
    <property type="match status" value="1"/>
</dbReference>
<keyword evidence="3 10" id="KW-0285">Flavoprotein</keyword>
<dbReference type="GO" id="GO:0046872">
    <property type="term" value="F:metal ion binding"/>
    <property type="evidence" value="ECO:0007669"/>
    <property type="project" value="UniProtKB-UniRule"/>
</dbReference>
<dbReference type="InterPro" id="IPR024932">
    <property type="entry name" value="ApbE"/>
</dbReference>
<proteinExistence type="inferred from homology"/>
<evidence type="ECO:0000313" key="14">
    <source>
        <dbReference type="Proteomes" id="UP000282321"/>
    </source>
</evidence>
<keyword evidence="5 10" id="KW-0479">Metal-binding</keyword>